<evidence type="ECO:0000313" key="2">
    <source>
        <dbReference type="Proteomes" id="UP000326582"/>
    </source>
</evidence>
<keyword evidence="2" id="KW-1185">Reference proteome</keyword>
<name>A0ACD0WHU2_CLALS</name>
<protein>
    <submittedName>
        <fullName evidence="1">Uncharacterized protein</fullName>
    </submittedName>
</protein>
<organism evidence="1 2">
    <name type="scientific">Clavispora lusitaniae</name>
    <name type="common">Candida lusitaniae</name>
    <dbReference type="NCBI Taxonomy" id="36911"/>
    <lineage>
        <taxon>Eukaryota</taxon>
        <taxon>Fungi</taxon>
        <taxon>Dikarya</taxon>
        <taxon>Ascomycota</taxon>
        <taxon>Saccharomycotina</taxon>
        <taxon>Pichiomycetes</taxon>
        <taxon>Metschnikowiaceae</taxon>
        <taxon>Clavispora</taxon>
    </lineage>
</organism>
<accession>A0ACD0WHU2</accession>
<dbReference type="EMBL" id="CP038485">
    <property type="protein sequence ID" value="QFZ26632.1"/>
    <property type="molecule type" value="Genomic_DNA"/>
</dbReference>
<sequence length="185" mass="20396">MGNGITSREGVQKSSIYHTLHTVDGDGGGIYPVSLVINPIHFLLTKLRDSFLTLRIIYVDGPFVMLTPYPSCTVFGLHVSCLHNSTKGQNRAESSGIFQRKKGSDLYSSTLSITFIECQLDASTGYPGSRKPECASVGHTCIQSHPVEFARKSLLANVFTNQTPKNLHLSKFPDFERTKKRKSSS</sequence>
<proteinExistence type="predicted"/>
<evidence type="ECO:0000313" key="1">
    <source>
        <dbReference type="EMBL" id="QFZ26632.1"/>
    </source>
</evidence>
<dbReference type="Proteomes" id="UP000326582">
    <property type="component" value="Chromosome 2"/>
</dbReference>
<reference evidence="2" key="1">
    <citation type="journal article" date="2019" name="MBio">
        <title>Comparative genomics for the elucidation of multidrug resistance (MDR) in Candida lusitaniae.</title>
        <authorList>
            <person name="Kannan A."/>
            <person name="Asner S.A."/>
            <person name="Trachsel E."/>
            <person name="Kelly S."/>
            <person name="Parker J."/>
            <person name="Sanglard D."/>
        </authorList>
    </citation>
    <scope>NUCLEOTIDE SEQUENCE [LARGE SCALE GENOMIC DNA]</scope>
    <source>
        <strain evidence="2">P1</strain>
    </source>
</reference>
<gene>
    <name evidence="1" type="ORF">EJF14_20544</name>
</gene>